<dbReference type="EMBL" id="SRLO01000010">
    <property type="protein sequence ID" value="TNN87423.1"/>
    <property type="molecule type" value="Genomic_DNA"/>
</dbReference>
<proteinExistence type="predicted"/>
<evidence type="ECO:0000256" key="1">
    <source>
        <dbReference type="SAM" id="MobiDB-lite"/>
    </source>
</evidence>
<accession>A0A4Z2JCC3</accession>
<comment type="caution">
    <text evidence="2">The sequence shown here is derived from an EMBL/GenBank/DDBJ whole genome shotgun (WGS) entry which is preliminary data.</text>
</comment>
<feature type="region of interest" description="Disordered" evidence="1">
    <location>
        <begin position="118"/>
        <end position="137"/>
    </location>
</feature>
<keyword evidence="3" id="KW-1185">Reference proteome</keyword>
<sequence>MRGERGLRGDIDTVLPYGDLTAAQGPGSGSRDLSDVIELQLLRMNTKPFGPESPRTHYHLLCYMFKVLQPFHRYTDTLSQSKMLLLLLNDWTGFFRTSINELFEVSGPMLRLERRDSRRDFTAGSDAGTPPQDPGPV</sequence>
<gene>
    <name evidence="2" type="ORF">EYF80_002140</name>
</gene>
<reference evidence="2 3" key="1">
    <citation type="submission" date="2019-03" db="EMBL/GenBank/DDBJ databases">
        <title>First draft genome of Liparis tanakae, snailfish: a comprehensive survey of snailfish specific genes.</title>
        <authorList>
            <person name="Kim W."/>
            <person name="Song I."/>
            <person name="Jeong J.-H."/>
            <person name="Kim D."/>
            <person name="Kim S."/>
            <person name="Ryu S."/>
            <person name="Song J.Y."/>
            <person name="Lee S.K."/>
        </authorList>
    </citation>
    <scope>NUCLEOTIDE SEQUENCE [LARGE SCALE GENOMIC DNA]</scope>
    <source>
        <tissue evidence="2">Muscle</tissue>
    </source>
</reference>
<dbReference type="AlphaFoldDB" id="A0A4Z2JCC3"/>
<dbReference type="Proteomes" id="UP000314294">
    <property type="component" value="Unassembled WGS sequence"/>
</dbReference>
<organism evidence="2 3">
    <name type="scientific">Liparis tanakae</name>
    <name type="common">Tanaka's snailfish</name>
    <dbReference type="NCBI Taxonomy" id="230148"/>
    <lineage>
        <taxon>Eukaryota</taxon>
        <taxon>Metazoa</taxon>
        <taxon>Chordata</taxon>
        <taxon>Craniata</taxon>
        <taxon>Vertebrata</taxon>
        <taxon>Euteleostomi</taxon>
        <taxon>Actinopterygii</taxon>
        <taxon>Neopterygii</taxon>
        <taxon>Teleostei</taxon>
        <taxon>Neoteleostei</taxon>
        <taxon>Acanthomorphata</taxon>
        <taxon>Eupercaria</taxon>
        <taxon>Perciformes</taxon>
        <taxon>Cottioidei</taxon>
        <taxon>Cottales</taxon>
        <taxon>Liparidae</taxon>
        <taxon>Liparis</taxon>
    </lineage>
</organism>
<evidence type="ECO:0000313" key="3">
    <source>
        <dbReference type="Proteomes" id="UP000314294"/>
    </source>
</evidence>
<evidence type="ECO:0000313" key="2">
    <source>
        <dbReference type="EMBL" id="TNN87423.1"/>
    </source>
</evidence>
<name>A0A4Z2JCC3_9TELE</name>
<protein>
    <submittedName>
        <fullName evidence="2">Uncharacterized protein</fullName>
    </submittedName>
</protein>